<proteinExistence type="predicted"/>
<keyword evidence="4" id="KW-1133">Transmembrane helix</keyword>
<sequence length="148" mass="16608">MYPIKHIHAFGYVFDNPASVAQTPTRQLTYNYLLSVNAWLLLLPSSLCCDWTMGTIPLVESFTDVRNLGTVAVYIVLAKLTYHALFLAPRHHAQVIIMSLAFLVLPFLPATNLFFPVGFVVAERVLYMPSMGFCMLVAHGFSNLLDRV</sequence>
<dbReference type="Pfam" id="PF08409">
    <property type="entry name" value="TMTC_DUF1736"/>
    <property type="match status" value="1"/>
</dbReference>
<dbReference type="InterPro" id="IPR013618">
    <property type="entry name" value="TMTC_DUF1736"/>
</dbReference>
<accession>A0AAE1PJU5</accession>
<keyword evidence="3 4" id="KW-0472">Membrane</keyword>
<evidence type="ECO:0000313" key="7">
    <source>
        <dbReference type="Proteomes" id="UP001292094"/>
    </source>
</evidence>
<evidence type="ECO:0000256" key="3">
    <source>
        <dbReference type="ARBA" id="ARBA00023136"/>
    </source>
</evidence>
<dbReference type="AlphaFoldDB" id="A0AAE1PJU5"/>
<keyword evidence="4" id="KW-0812">Transmembrane</keyword>
<evidence type="ECO:0000256" key="4">
    <source>
        <dbReference type="SAM" id="Phobius"/>
    </source>
</evidence>
<evidence type="ECO:0000256" key="1">
    <source>
        <dbReference type="ARBA" id="ARBA00022737"/>
    </source>
</evidence>
<evidence type="ECO:0000259" key="5">
    <source>
        <dbReference type="Pfam" id="PF08409"/>
    </source>
</evidence>
<feature type="transmembrane region" description="Helical" evidence="4">
    <location>
        <begin position="36"/>
        <end position="59"/>
    </location>
</feature>
<reference evidence="6" key="1">
    <citation type="submission" date="2023-11" db="EMBL/GenBank/DDBJ databases">
        <title>Genome assemblies of two species of porcelain crab, Petrolisthes cinctipes and Petrolisthes manimaculis (Anomura: Porcellanidae).</title>
        <authorList>
            <person name="Angst P."/>
        </authorList>
    </citation>
    <scope>NUCLEOTIDE SEQUENCE</scope>
    <source>
        <strain evidence="6">PB745_02</strain>
        <tissue evidence="6">Gill</tissue>
    </source>
</reference>
<dbReference type="Proteomes" id="UP001292094">
    <property type="component" value="Unassembled WGS sequence"/>
</dbReference>
<gene>
    <name evidence="6" type="ORF">Pmani_018405</name>
</gene>
<dbReference type="GO" id="GO:0005783">
    <property type="term" value="C:endoplasmic reticulum"/>
    <property type="evidence" value="ECO:0007669"/>
    <property type="project" value="TreeGrafter"/>
</dbReference>
<feature type="transmembrane region" description="Helical" evidence="4">
    <location>
        <begin position="71"/>
        <end position="88"/>
    </location>
</feature>
<keyword evidence="1" id="KW-0677">Repeat</keyword>
<name>A0AAE1PJU5_9EUCA</name>
<organism evidence="6 7">
    <name type="scientific">Petrolisthes manimaculis</name>
    <dbReference type="NCBI Taxonomy" id="1843537"/>
    <lineage>
        <taxon>Eukaryota</taxon>
        <taxon>Metazoa</taxon>
        <taxon>Ecdysozoa</taxon>
        <taxon>Arthropoda</taxon>
        <taxon>Crustacea</taxon>
        <taxon>Multicrustacea</taxon>
        <taxon>Malacostraca</taxon>
        <taxon>Eumalacostraca</taxon>
        <taxon>Eucarida</taxon>
        <taxon>Decapoda</taxon>
        <taxon>Pleocyemata</taxon>
        <taxon>Anomura</taxon>
        <taxon>Galatheoidea</taxon>
        <taxon>Porcellanidae</taxon>
        <taxon>Petrolisthes</taxon>
    </lineage>
</organism>
<dbReference type="GO" id="GO:0035269">
    <property type="term" value="P:protein O-linked glycosylation via mannose"/>
    <property type="evidence" value="ECO:0007669"/>
    <property type="project" value="TreeGrafter"/>
</dbReference>
<feature type="transmembrane region" description="Helical" evidence="4">
    <location>
        <begin position="95"/>
        <end position="119"/>
    </location>
</feature>
<feature type="transmembrane region" description="Helical" evidence="4">
    <location>
        <begin position="125"/>
        <end position="145"/>
    </location>
</feature>
<keyword evidence="7" id="KW-1185">Reference proteome</keyword>
<feature type="domain" description="DUF1736" evidence="5">
    <location>
        <begin position="14"/>
        <end position="77"/>
    </location>
</feature>
<dbReference type="PANTHER" id="PTHR44395:SF1">
    <property type="entry name" value="PROTEIN O-MANNOSYL-TRANSFERASE TMTC3"/>
    <property type="match status" value="1"/>
</dbReference>
<evidence type="ECO:0000313" key="6">
    <source>
        <dbReference type="EMBL" id="KAK4310005.1"/>
    </source>
</evidence>
<protein>
    <recommendedName>
        <fullName evidence="5">DUF1736 domain-containing protein</fullName>
    </recommendedName>
</protein>
<keyword evidence="2" id="KW-0802">TPR repeat</keyword>
<dbReference type="GO" id="GO:0000030">
    <property type="term" value="F:mannosyltransferase activity"/>
    <property type="evidence" value="ECO:0007669"/>
    <property type="project" value="TreeGrafter"/>
</dbReference>
<comment type="caution">
    <text evidence="6">The sequence shown here is derived from an EMBL/GenBank/DDBJ whole genome shotgun (WGS) entry which is preliminary data.</text>
</comment>
<dbReference type="PANTHER" id="PTHR44395">
    <property type="match status" value="1"/>
</dbReference>
<evidence type="ECO:0000256" key="2">
    <source>
        <dbReference type="ARBA" id="ARBA00022803"/>
    </source>
</evidence>
<dbReference type="EMBL" id="JAWZYT010001687">
    <property type="protein sequence ID" value="KAK4310005.1"/>
    <property type="molecule type" value="Genomic_DNA"/>
</dbReference>